<dbReference type="Proteomes" id="UP000184436">
    <property type="component" value="Unassembled WGS sequence"/>
</dbReference>
<gene>
    <name evidence="4" type="ORF">SAMN05444349_12449</name>
</gene>
<dbReference type="Gene3D" id="2.40.160.20">
    <property type="match status" value="1"/>
</dbReference>
<accession>A0A1M5CIG6</accession>
<name>A0A1M5CIG6_9BACE</name>
<evidence type="ECO:0000259" key="3">
    <source>
        <dbReference type="Pfam" id="PF13505"/>
    </source>
</evidence>
<proteinExistence type="predicted"/>
<feature type="domain" description="Outer membrane protein beta-barrel" evidence="3">
    <location>
        <begin position="20"/>
        <end position="171"/>
    </location>
</feature>
<reference evidence="4 5" key="1">
    <citation type="submission" date="2016-11" db="EMBL/GenBank/DDBJ databases">
        <authorList>
            <person name="Jaros S."/>
            <person name="Januszkiewicz K."/>
            <person name="Wedrychowicz H."/>
        </authorList>
    </citation>
    <scope>NUCLEOTIDE SEQUENCE [LARGE SCALE GENOMIC DNA]</scope>
    <source>
        <strain evidence="4 5">DSM 26883</strain>
    </source>
</reference>
<dbReference type="EMBL" id="FQVD01000024">
    <property type="protein sequence ID" value="SHF54212.1"/>
    <property type="molecule type" value="Genomic_DNA"/>
</dbReference>
<organism evidence="4 5">
    <name type="scientific">Bacteroides faecichinchillae</name>
    <dbReference type="NCBI Taxonomy" id="871325"/>
    <lineage>
        <taxon>Bacteria</taxon>
        <taxon>Pseudomonadati</taxon>
        <taxon>Bacteroidota</taxon>
        <taxon>Bacteroidia</taxon>
        <taxon>Bacteroidales</taxon>
        <taxon>Bacteroidaceae</taxon>
        <taxon>Bacteroides</taxon>
    </lineage>
</organism>
<keyword evidence="1 2" id="KW-0732">Signal</keyword>
<dbReference type="InterPro" id="IPR027385">
    <property type="entry name" value="Beta-barrel_OMP"/>
</dbReference>
<dbReference type="AlphaFoldDB" id="A0A1M5CIG6"/>
<keyword evidence="5" id="KW-1185">Reference proteome</keyword>
<dbReference type="RefSeq" id="WP_025075739.1">
    <property type="nucleotide sequence ID" value="NZ_FQVD01000024.1"/>
</dbReference>
<evidence type="ECO:0000313" key="4">
    <source>
        <dbReference type="EMBL" id="SHF54212.1"/>
    </source>
</evidence>
<dbReference type="InterPro" id="IPR011250">
    <property type="entry name" value="OMP/PagP_B-barrel"/>
</dbReference>
<dbReference type="SUPFAM" id="SSF56925">
    <property type="entry name" value="OMPA-like"/>
    <property type="match status" value="1"/>
</dbReference>
<dbReference type="OrthoDB" id="1163183at2"/>
<feature type="signal peptide" evidence="2">
    <location>
        <begin position="1"/>
        <end position="19"/>
    </location>
</feature>
<sequence>MKKLLLFIMIIMATAGVNAQTLKGEGSILGNLGYQTNYERFGLEVQGRYVIANNLRLAPDVTLFFPKDKITGLDVNLNFHYVFNFSKDKQGFSVYPLAGIGLQNNFYGKRTIMVNGENIEQKSDNTSKFAFNLGGGISLPLSSHSFLNAEAKFMFAHEDNVVIMLGYGYKF</sequence>
<feature type="chain" id="PRO_5030031333" evidence="2">
    <location>
        <begin position="20"/>
        <end position="171"/>
    </location>
</feature>
<dbReference type="STRING" id="871325.SAMN05444349_12449"/>
<evidence type="ECO:0000256" key="1">
    <source>
        <dbReference type="ARBA" id="ARBA00022729"/>
    </source>
</evidence>
<protein>
    <submittedName>
        <fullName evidence="4">Outer membrane protein beta-barrel domain-containing protein</fullName>
    </submittedName>
</protein>
<dbReference type="Pfam" id="PF13505">
    <property type="entry name" value="OMP_b-brl"/>
    <property type="match status" value="1"/>
</dbReference>
<evidence type="ECO:0000256" key="2">
    <source>
        <dbReference type="SAM" id="SignalP"/>
    </source>
</evidence>
<evidence type="ECO:0000313" key="5">
    <source>
        <dbReference type="Proteomes" id="UP000184436"/>
    </source>
</evidence>